<sequence length="439" mass="49047">MNYFFWSKLRYFFMSCPAWHPSLYNQPYVKDGSLQRLRRTIPEAELPSCLSSSTNLLQSTEHWTTLHNLCASNNQGALALYLRKRRREFDDDLTQVDALGRTPLHIACILDHYEVVSTLLRHIPSTTLEERARYEDIEFSAVCTALRHDSWWALQELVVWKANEKGNGSMTGRKLSMVTELVPERWMDALLAYRWSVQKALAGKCSTAPGVAAQTGRLGSTSSWPSYLLQQNTHDEGEALLLTLLHVSAAEPSLHRLAIILCRCCTPLCGAATARGCVPMHIGAQTTNPESDNEFLRALLRGDELGKACTSPNQSDHFTLPVHIIARYSFDGDEVVAWLSKTVYALRHDAHITGVVDANGWTVLHHACHSMAVSGDVRHFPKVKQLVRSWGASLDTPSEGGTNGSERVTPRQLVERSQCAAILLPLLDSLVDFCESFDF</sequence>
<dbReference type="InterPro" id="IPR036770">
    <property type="entry name" value="Ankyrin_rpt-contain_sf"/>
</dbReference>
<dbReference type="Gene3D" id="1.25.40.20">
    <property type="entry name" value="Ankyrin repeat-containing domain"/>
    <property type="match status" value="2"/>
</dbReference>
<dbReference type="SUPFAM" id="SSF48403">
    <property type="entry name" value="Ankyrin repeat"/>
    <property type="match status" value="1"/>
</dbReference>
<protein>
    <submittedName>
        <fullName evidence="4">Uncharacterized protein</fullName>
    </submittedName>
</protein>
<dbReference type="InterPro" id="IPR002110">
    <property type="entry name" value="Ankyrin_rpt"/>
</dbReference>
<feature type="repeat" description="ANK" evidence="3">
    <location>
        <begin position="99"/>
        <end position="131"/>
    </location>
</feature>
<dbReference type="EMBL" id="CYKH01001851">
    <property type="protein sequence ID" value="CUG90594.1"/>
    <property type="molecule type" value="Genomic_DNA"/>
</dbReference>
<dbReference type="PROSITE" id="PS50297">
    <property type="entry name" value="ANK_REP_REGION"/>
    <property type="match status" value="1"/>
</dbReference>
<keyword evidence="1" id="KW-0677">Repeat</keyword>
<reference evidence="5" key="1">
    <citation type="submission" date="2015-09" db="EMBL/GenBank/DDBJ databases">
        <authorList>
            <consortium name="Pathogen Informatics"/>
        </authorList>
    </citation>
    <scope>NUCLEOTIDE SEQUENCE [LARGE SCALE GENOMIC DNA]</scope>
    <source>
        <strain evidence="5">Lake Konstanz</strain>
    </source>
</reference>
<dbReference type="Proteomes" id="UP000051952">
    <property type="component" value="Unassembled WGS sequence"/>
</dbReference>
<evidence type="ECO:0000256" key="3">
    <source>
        <dbReference type="PROSITE-ProRule" id="PRU00023"/>
    </source>
</evidence>
<evidence type="ECO:0000313" key="5">
    <source>
        <dbReference type="Proteomes" id="UP000051952"/>
    </source>
</evidence>
<keyword evidence="2 3" id="KW-0040">ANK repeat</keyword>
<dbReference type="SMART" id="SM00248">
    <property type="entry name" value="ANK"/>
    <property type="match status" value="2"/>
</dbReference>
<gene>
    <name evidence="4" type="ORF">BSAL_27870</name>
</gene>
<proteinExistence type="predicted"/>
<accession>A0A0S4JGJ4</accession>
<evidence type="ECO:0000256" key="2">
    <source>
        <dbReference type="ARBA" id="ARBA00023043"/>
    </source>
</evidence>
<dbReference type="OrthoDB" id="410365at2759"/>
<evidence type="ECO:0000313" key="4">
    <source>
        <dbReference type="EMBL" id="CUG90594.1"/>
    </source>
</evidence>
<dbReference type="VEuPathDB" id="TriTrypDB:BSAL_27870"/>
<dbReference type="AlphaFoldDB" id="A0A0S4JGJ4"/>
<keyword evidence="5" id="KW-1185">Reference proteome</keyword>
<organism evidence="4 5">
    <name type="scientific">Bodo saltans</name>
    <name type="common">Flagellated protozoan</name>
    <dbReference type="NCBI Taxonomy" id="75058"/>
    <lineage>
        <taxon>Eukaryota</taxon>
        <taxon>Discoba</taxon>
        <taxon>Euglenozoa</taxon>
        <taxon>Kinetoplastea</taxon>
        <taxon>Metakinetoplastina</taxon>
        <taxon>Eubodonida</taxon>
        <taxon>Bodonidae</taxon>
        <taxon>Bodo</taxon>
    </lineage>
</organism>
<dbReference type="PANTHER" id="PTHR24198">
    <property type="entry name" value="ANKYRIN REPEAT AND PROTEIN KINASE DOMAIN-CONTAINING PROTEIN"/>
    <property type="match status" value="1"/>
</dbReference>
<dbReference type="PROSITE" id="PS50088">
    <property type="entry name" value="ANK_REPEAT"/>
    <property type="match status" value="1"/>
</dbReference>
<dbReference type="Pfam" id="PF12796">
    <property type="entry name" value="Ank_2"/>
    <property type="match status" value="1"/>
</dbReference>
<dbReference type="PANTHER" id="PTHR24198:SF165">
    <property type="entry name" value="ANKYRIN REPEAT-CONTAINING PROTEIN-RELATED"/>
    <property type="match status" value="1"/>
</dbReference>
<evidence type="ECO:0000256" key="1">
    <source>
        <dbReference type="ARBA" id="ARBA00022737"/>
    </source>
</evidence>
<name>A0A0S4JGJ4_BODSA</name>